<evidence type="ECO:0000256" key="3">
    <source>
        <dbReference type="RuleBase" id="RU361235"/>
    </source>
</evidence>
<dbReference type="PhylomeDB" id="B6QPS7"/>
<dbReference type="PANTHER" id="PTHR43918:SF4">
    <property type="entry name" value="CARBOXYLIC ESTER HYDROLASE"/>
    <property type="match status" value="1"/>
</dbReference>
<dbReference type="Proteomes" id="UP000001294">
    <property type="component" value="Unassembled WGS sequence"/>
</dbReference>
<dbReference type="ESTHER" id="penma-b6qps7">
    <property type="family name" value="Fungal_carboxylesterase_lipase"/>
</dbReference>
<feature type="signal peptide" evidence="3">
    <location>
        <begin position="1"/>
        <end position="21"/>
    </location>
</feature>
<dbReference type="Gene3D" id="3.40.50.1820">
    <property type="entry name" value="alpha/beta hydrolase"/>
    <property type="match status" value="1"/>
</dbReference>
<keyword evidence="2 3" id="KW-0378">Hydrolase</keyword>
<dbReference type="InterPro" id="IPR019819">
    <property type="entry name" value="Carboxylesterase_B_CS"/>
</dbReference>
<dbReference type="PROSITE" id="PS00122">
    <property type="entry name" value="CARBOXYLESTERASE_B_1"/>
    <property type="match status" value="1"/>
</dbReference>
<sequence length="584" mass="63033">MVASFLSRSLLLLNILSSASAAVLGRRTYVETDNVPKGAPTVTLKNGSYYGVHNSYYNQDFFLGMPYTQAPLGELRLQVPQSLNETWAGTRNATQYSPECIGYGSDQWVLGNDISEDCLTVNVVRPSNIAADVKLPVVFWIHGGGFFEGGSRDPRYNQSFLVQRSVEIGKPIIGVSVNYRLSGWGFLWGEEVAAAGVTNLGIRDQRLALHWVQENIAAFGGDPSKVTIHGESAGGASVGTHLIAYGGRDDGLFRASIAESGGPTALFYYVNASAWEPNYQNIVKLAGCSSASDTLACLRTIPTEQLSAIFNSSDVTASGGVVIDGDIVAESATTLTKNGNFVRVPVLIGTNSDEGTAFGIPGINTTEEFKESLLYRTPSLTKEVMDKIAKLYPDDPSLGIPSTLKGRPPPGSPFGRQWKRSAAYGGDLTMHTGRRIATEAWARYGVPAYSYHFDVLVNGVSEYIGSTHFQEIAFVFGNTAGQGYENAVSVNPFANEPATFDELASIMSTAWISFVHDLDPNSNAFSSKKGINKEGLRWPVYGRKNPANIAFNVNVTGLAHVEPDTFRAEAIAYMADNFEGAWGR</sequence>
<comment type="similarity">
    <text evidence="1 3">Belongs to the type-B carboxylesterase/lipase family.</text>
</comment>
<protein>
    <recommendedName>
        <fullName evidence="3">Carboxylic ester hydrolase</fullName>
        <ecNumber evidence="3">3.1.1.-</ecNumber>
    </recommendedName>
</protein>
<dbReference type="HOGENOM" id="CLU_006586_10_6_1"/>
<evidence type="ECO:0000313" key="5">
    <source>
        <dbReference type="EMBL" id="EEA20096.1"/>
    </source>
</evidence>
<evidence type="ECO:0000313" key="6">
    <source>
        <dbReference type="Proteomes" id="UP000001294"/>
    </source>
</evidence>
<dbReference type="VEuPathDB" id="FungiDB:PMAA_039600"/>
<dbReference type="Pfam" id="PF00135">
    <property type="entry name" value="COesterase"/>
    <property type="match status" value="1"/>
</dbReference>
<dbReference type="InterPro" id="IPR002018">
    <property type="entry name" value="CarbesteraseB"/>
</dbReference>
<dbReference type="PROSITE" id="PS00941">
    <property type="entry name" value="CARBOXYLESTERASE_B_2"/>
    <property type="match status" value="1"/>
</dbReference>
<dbReference type="InterPro" id="IPR050654">
    <property type="entry name" value="AChE-related_enzymes"/>
</dbReference>
<dbReference type="InterPro" id="IPR019826">
    <property type="entry name" value="Carboxylesterase_B_AS"/>
</dbReference>
<dbReference type="OrthoDB" id="408631at2759"/>
<name>B6QPS7_TALMQ</name>
<feature type="chain" id="PRO_5005123669" description="Carboxylic ester hydrolase" evidence="3">
    <location>
        <begin position="22"/>
        <end position="584"/>
    </location>
</feature>
<dbReference type="AlphaFoldDB" id="B6QPS7"/>
<evidence type="ECO:0000259" key="4">
    <source>
        <dbReference type="Pfam" id="PF00135"/>
    </source>
</evidence>
<proteinExistence type="inferred from homology"/>
<dbReference type="EC" id="3.1.1.-" evidence="3"/>
<dbReference type="PANTHER" id="PTHR43918">
    <property type="entry name" value="ACETYLCHOLINESTERASE"/>
    <property type="match status" value="1"/>
</dbReference>
<organism evidence="5 6">
    <name type="scientific">Talaromyces marneffei (strain ATCC 18224 / CBS 334.59 / QM 7333)</name>
    <name type="common">Penicillium marneffei</name>
    <dbReference type="NCBI Taxonomy" id="441960"/>
    <lineage>
        <taxon>Eukaryota</taxon>
        <taxon>Fungi</taxon>
        <taxon>Dikarya</taxon>
        <taxon>Ascomycota</taxon>
        <taxon>Pezizomycotina</taxon>
        <taxon>Eurotiomycetes</taxon>
        <taxon>Eurotiomycetidae</taxon>
        <taxon>Eurotiales</taxon>
        <taxon>Trichocomaceae</taxon>
        <taxon>Talaromyces</taxon>
        <taxon>Talaromyces sect. Talaromyces</taxon>
    </lineage>
</organism>
<keyword evidence="3" id="KW-0732">Signal</keyword>
<keyword evidence="6" id="KW-1185">Reference proteome</keyword>
<evidence type="ECO:0000256" key="2">
    <source>
        <dbReference type="ARBA" id="ARBA00022801"/>
    </source>
</evidence>
<feature type="domain" description="Carboxylesterase type B" evidence="4">
    <location>
        <begin position="40"/>
        <end position="553"/>
    </location>
</feature>
<dbReference type="SUPFAM" id="SSF53474">
    <property type="entry name" value="alpha/beta-Hydrolases"/>
    <property type="match status" value="1"/>
</dbReference>
<dbReference type="GO" id="GO:0052689">
    <property type="term" value="F:carboxylic ester hydrolase activity"/>
    <property type="evidence" value="ECO:0007669"/>
    <property type="project" value="TreeGrafter"/>
</dbReference>
<dbReference type="InterPro" id="IPR029058">
    <property type="entry name" value="AB_hydrolase_fold"/>
</dbReference>
<evidence type="ECO:0000256" key="1">
    <source>
        <dbReference type="ARBA" id="ARBA00005964"/>
    </source>
</evidence>
<dbReference type="EMBL" id="DS995904">
    <property type="protein sequence ID" value="EEA20096.1"/>
    <property type="molecule type" value="Genomic_DNA"/>
</dbReference>
<reference evidence="6" key="1">
    <citation type="journal article" date="2015" name="Genome Announc.">
        <title>Genome sequence of the AIDS-associated pathogen Penicillium marneffei (ATCC18224) and its near taxonomic relative Talaromyces stipitatus (ATCC10500).</title>
        <authorList>
            <person name="Nierman W.C."/>
            <person name="Fedorova-Abrams N.D."/>
            <person name="Andrianopoulos A."/>
        </authorList>
    </citation>
    <scope>NUCLEOTIDE SEQUENCE [LARGE SCALE GENOMIC DNA]</scope>
    <source>
        <strain evidence="6">ATCC 18224 / CBS 334.59 / QM 7333</strain>
    </source>
</reference>
<gene>
    <name evidence="5" type="ORF">PMAA_039600</name>
</gene>
<accession>B6QPS7</accession>